<name>A0A3D8PUV8_9BACI</name>
<dbReference type="EMBL" id="PIOD01000006">
    <property type="protein sequence ID" value="RDW19950.1"/>
    <property type="molecule type" value="Genomic_DNA"/>
</dbReference>
<accession>A0A3D8PUV8</accession>
<evidence type="ECO:0000313" key="2">
    <source>
        <dbReference type="Proteomes" id="UP000256520"/>
    </source>
</evidence>
<dbReference type="OrthoDB" id="529831at2"/>
<dbReference type="Proteomes" id="UP000256520">
    <property type="component" value="Unassembled WGS sequence"/>
</dbReference>
<organism evidence="1 2">
    <name type="scientific">Oceanobacillus chungangensis</name>
    <dbReference type="NCBI Taxonomy" id="1229152"/>
    <lineage>
        <taxon>Bacteria</taxon>
        <taxon>Bacillati</taxon>
        <taxon>Bacillota</taxon>
        <taxon>Bacilli</taxon>
        <taxon>Bacillales</taxon>
        <taxon>Bacillaceae</taxon>
        <taxon>Oceanobacillus</taxon>
    </lineage>
</organism>
<dbReference type="RefSeq" id="WP_115749297.1">
    <property type="nucleotide sequence ID" value="NZ_PIOD01000006.1"/>
</dbReference>
<keyword evidence="2" id="KW-1185">Reference proteome</keyword>
<evidence type="ECO:0000313" key="1">
    <source>
        <dbReference type="EMBL" id="RDW19950.1"/>
    </source>
</evidence>
<dbReference type="AlphaFoldDB" id="A0A3D8PUV8"/>
<comment type="caution">
    <text evidence="1">The sequence shown here is derived from an EMBL/GenBank/DDBJ whole genome shotgun (WGS) entry which is preliminary data.</text>
</comment>
<gene>
    <name evidence="1" type="ORF">CWR45_07790</name>
</gene>
<sequence length="286" mass="33120">MNNNLFYKTFVVILMLTFTVNYHIKAVEQENNNLPVDFNINIIPWQEVKDIIPNKTKFTIIDFETGLSFNVQRRAGKSHADVQPLTKRDTQTMKEIYNNSWSWNRRAIIVKINNQLIAASMHGMPHGAGALNNGFPGHFCVHFIGSKTHKSGKEDLSHKIMILKSGNMLNDYLTKVNPKELIQIFAVGINQEDDYLLDLTLTQSENQQEFNKLVEDITRIDINEMELESQIRKNDLLVNIPVIVKITTKENRIVKKTIQFTIQKTGLTDRWLINRDSLYEEFNGRE</sequence>
<proteinExistence type="predicted"/>
<reference evidence="2" key="1">
    <citation type="submission" date="2017-11" db="EMBL/GenBank/DDBJ databases">
        <authorList>
            <person name="Zhu W."/>
        </authorList>
    </citation>
    <scope>NUCLEOTIDE SEQUENCE [LARGE SCALE GENOMIC DNA]</scope>
    <source>
        <strain evidence="2">CAU 1051</strain>
    </source>
</reference>
<protein>
    <submittedName>
        <fullName evidence="1">Uncharacterized protein</fullName>
    </submittedName>
</protein>